<keyword evidence="5" id="KW-0560">Oxidoreductase</keyword>
<dbReference type="InterPro" id="IPR000415">
    <property type="entry name" value="Nitroreductase-like"/>
</dbReference>
<dbReference type="SUPFAM" id="SSF55469">
    <property type="entry name" value="FMN-dependent nitroreductase-like"/>
    <property type="match status" value="1"/>
</dbReference>
<evidence type="ECO:0000256" key="2">
    <source>
        <dbReference type="ARBA" id="ARBA00007118"/>
    </source>
</evidence>
<accession>A0A645HE03</accession>
<comment type="similarity">
    <text evidence="2">Belongs to the nitroreductase family.</text>
</comment>
<evidence type="ECO:0000256" key="4">
    <source>
        <dbReference type="ARBA" id="ARBA00022643"/>
    </source>
</evidence>
<organism evidence="7">
    <name type="scientific">bioreactor metagenome</name>
    <dbReference type="NCBI Taxonomy" id="1076179"/>
    <lineage>
        <taxon>unclassified sequences</taxon>
        <taxon>metagenomes</taxon>
        <taxon>ecological metagenomes</taxon>
    </lineage>
</organism>
<dbReference type="Pfam" id="PF00881">
    <property type="entry name" value="Nitroreductase"/>
    <property type="match status" value="1"/>
</dbReference>
<feature type="domain" description="Nitroreductase" evidence="6">
    <location>
        <begin position="5"/>
        <end position="106"/>
    </location>
</feature>
<dbReference type="EMBL" id="VSSQ01091816">
    <property type="protein sequence ID" value="MPN37268.1"/>
    <property type="molecule type" value="Genomic_DNA"/>
</dbReference>
<dbReference type="InterPro" id="IPR029479">
    <property type="entry name" value="Nitroreductase"/>
</dbReference>
<dbReference type="Gene3D" id="3.40.109.10">
    <property type="entry name" value="NADH Oxidase"/>
    <property type="match status" value="1"/>
</dbReference>
<evidence type="ECO:0000256" key="3">
    <source>
        <dbReference type="ARBA" id="ARBA00022630"/>
    </source>
</evidence>
<keyword evidence="4" id="KW-0288">FMN</keyword>
<evidence type="ECO:0000256" key="1">
    <source>
        <dbReference type="ARBA" id="ARBA00001917"/>
    </source>
</evidence>
<dbReference type="AlphaFoldDB" id="A0A645HE03"/>
<comment type="cofactor">
    <cofactor evidence="1">
        <name>FMN</name>
        <dbReference type="ChEBI" id="CHEBI:58210"/>
    </cofactor>
</comment>
<evidence type="ECO:0000256" key="5">
    <source>
        <dbReference type="ARBA" id="ARBA00023002"/>
    </source>
</evidence>
<protein>
    <recommendedName>
        <fullName evidence="6">Nitroreductase domain-containing protein</fullName>
    </recommendedName>
</protein>
<name>A0A645HE03_9ZZZZ</name>
<gene>
    <name evidence="7" type="ORF">SDC9_184784</name>
</gene>
<comment type="caution">
    <text evidence="7">The sequence shown here is derived from an EMBL/GenBank/DDBJ whole genome shotgun (WGS) entry which is preliminary data.</text>
</comment>
<keyword evidence="3" id="KW-0285">Flavoprotein</keyword>
<evidence type="ECO:0000259" key="6">
    <source>
        <dbReference type="Pfam" id="PF00881"/>
    </source>
</evidence>
<sequence>MGKAAFEAFLSFVPTLFNALDEGARNNQDLLFYNAPLVLMFHAAAFADPVDSYIAATYAMLAAEAQGLGSCMIGSVAPVIKNSNKIKEKYGIPAINQPGLAIAIGHPAVQYRRGVQRTLASVKFI</sequence>
<dbReference type="PANTHER" id="PTHR43673">
    <property type="entry name" value="NAD(P)H NITROREDUCTASE YDGI-RELATED"/>
    <property type="match status" value="1"/>
</dbReference>
<reference evidence="7" key="1">
    <citation type="submission" date="2019-08" db="EMBL/GenBank/DDBJ databases">
        <authorList>
            <person name="Kucharzyk K."/>
            <person name="Murdoch R.W."/>
            <person name="Higgins S."/>
            <person name="Loffler F."/>
        </authorList>
    </citation>
    <scope>NUCLEOTIDE SEQUENCE</scope>
</reference>
<dbReference type="GO" id="GO:0016491">
    <property type="term" value="F:oxidoreductase activity"/>
    <property type="evidence" value="ECO:0007669"/>
    <property type="project" value="UniProtKB-KW"/>
</dbReference>
<proteinExistence type="inferred from homology"/>
<evidence type="ECO:0000313" key="7">
    <source>
        <dbReference type="EMBL" id="MPN37268.1"/>
    </source>
</evidence>
<dbReference type="PANTHER" id="PTHR43673:SF2">
    <property type="entry name" value="NITROREDUCTASE"/>
    <property type="match status" value="1"/>
</dbReference>